<dbReference type="Proteomes" id="UP000184233">
    <property type="component" value="Unassembled WGS sequence"/>
</dbReference>
<evidence type="ECO:0000259" key="1">
    <source>
        <dbReference type="Pfam" id="PF01323"/>
    </source>
</evidence>
<dbReference type="InterPro" id="IPR036249">
    <property type="entry name" value="Thioredoxin-like_sf"/>
</dbReference>
<dbReference type="SUPFAM" id="SSF52833">
    <property type="entry name" value="Thioredoxin-like"/>
    <property type="match status" value="1"/>
</dbReference>
<sequence>MTVEIWSDIVCPFCYIGKRHFEQALQRFDHAADVKIVWRSYQLDPDATYVAGRSVHEALAEKKGWTLDHAMQAGAHVTSMAQQAGLNYDFDRTIPANTFDAHRLIHLAAKHGLQDAAEERLFSAYFTEGRNIGDRDTLVALGVELGLDAGEVGRMLDDGSLADEVRQDIVEASRIGVRGVPFFVFDRKYAVSGAQPNDVFLQTLQRSWDEAHQAMTIVDVPSASGAVCTDEGCTTD</sequence>
<dbReference type="Pfam" id="PF01323">
    <property type="entry name" value="DSBA"/>
    <property type="match status" value="1"/>
</dbReference>
<accession>A0A1M3L5Z9</accession>
<dbReference type="Gene3D" id="3.40.30.10">
    <property type="entry name" value="Glutaredoxin"/>
    <property type="match status" value="1"/>
</dbReference>
<proteinExistence type="predicted"/>
<dbReference type="InterPro" id="IPR001853">
    <property type="entry name" value="DSBA-like_thioredoxin_dom"/>
</dbReference>
<dbReference type="GO" id="GO:0016491">
    <property type="term" value="F:oxidoreductase activity"/>
    <property type="evidence" value="ECO:0007669"/>
    <property type="project" value="InterPro"/>
</dbReference>
<protein>
    <submittedName>
        <fullName evidence="2">Disulfide bond formation protein DsbA</fullName>
    </submittedName>
</protein>
<dbReference type="STRING" id="1895771.BGO89_04195"/>
<dbReference type="AlphaFoldDB" id="A0A1M3L5Z9"/>
<evidence type="ECO:0000313" key="3">
    <source>
        <dbReference type="Proteomes" id="UP000184233"/>
    </source>
</evidence>
<reference evidence="2 3" key="1">
    <citation type="submission" date="2016-09" db="EMBL/GenBank/DDBJ databases">
        <title>Genome-resolved meta-omics ties microbial dynamics to process performance in biotechnology for thiocyanate degradation.</title>
        <authorList>
            <person name="Kantor R.S."/>
            <person name="Huddy R.J."/>
            <person name="Iyer R."/>
            <person name="Thomas B.C."/>
            <person name="Brown C.T."/>
            <person name="Anantharaman K."/>
            <person name="Tringe S."/>
            <person name="Hettich R.L."/>
            <person name="Harrison S.T."/>
            <person name="Banfield J.F."/>
        </authorList>
    </citation>
    <scope>NUCLEOTIDE SEQUENCE [LARGE SCALE GENOMIC DNA]</scope>
    <source>
        <strain evidence="2">59-99</strain>
    </source>
</reference>
<dbReference type="PANTHER" id="PTHR13887:SF41">
    <property type="entry name" value="THIOREDOXIN SUPERFAMILY PROTEIN"/>
    <property type="match status" value="1"/>
</dbReference>
<name>A0A1M3L5Z9_9BACT</name>
<organism evidence="2 3">
    <name type="scientific">Candidatus Kapaibacterium thiocyanatum</name>
    <dbReference type="NCBI Taxonomy" id="1895771"/>
    <lineage>
        <taxon>Bacteria</taxon>
        <taxon>Pseudomonadati</taxon>
        <taxon>Candidatus Kapaibacteriota</taxon>
        <taxon>Candidatus Kapaibacteriia</taxon>
        <taxon>Candidatus Kapaibacteriales</taxon>
        <taxon>Candidatus Kapaibacteriaceae</taxon>
        <taxon>Candidatus Kapaibacterium</taxon>
    </lineage>
</organism>
<gene>
    <name evidence="2" type="ORF">BGO89_04195</name>
</gene>
<dbReference type="EMBL" id="MKVH01000003">
    <property type="protein sequence ID" value="OJX60970.1"/>
    <property type="molecule type" value="Genomic_DNA"/>
</dbReference>
<evidence type="ECO:0000313" key="2">
    <source>
        <dbReference type="EMBL" id="OJX60970.1"/>
    </source>
</evidence>
<dbReference type="PANTHER" id="PTHR13887">
    <property type="entry name" value="GLUTATHIONE S-TRANSFERASE KAPPA"/>
    <property type="match status" value="1"/>
</dbReference>
<feature type="domain" description="DSBA-like thioredoxin" evidence="1">
    <location>
        <begin position="2"/>
        <end position="205"/>
    </location>
</feature>
<comment type="caution">
    <text evidence="2">The sequence shown here is derived from an EMBL/GenBank/DDBJ whole genome shotgun (WGS) entry which is preliminary data.</text>
</comment>
<dbReference type="CDD" id="cd03024">
    <property type="entry name" value="DsbA_FrnE"/>
    <property type="match status" value="1"/>
</dbReference>